<dbReference type="CDD" id="cd06261">
    <property type="entry name" value="TM_PBP2"/>
    <property type="match status" value="1"/>
</dbReference>
<evidence type="ECO:0000259" key="10">
    <source>
        <dbReference type="PROSITE" id="PS50928"/>
    </source>
</evidence>
<evidence type="ECO:0000256" key="3">
    <source>
        <dbReference type="ARBA" id="ARBA00022475"/>
    </source>
</evidence>
<feature type="transmembrane region" description="Helical" evidence="8">
    <location>
        <begin position="294"/>
        <end position="317"/>
    </location>
</feature>
<dbReference type="GO" id="GO:0005886">
    <property type="term" value="C:plasma membrane"/>
    <property type="evidence" value="ECO:0007669"/>
    <property type="project" value="UniProtKB-SubCell"/>
</dbReference>
<proteinExistence type="inferred from homology"/>
<comment type="subcellular location">
    <subcellularLocation>
        <location evidence="1">Cell inner membrane</location>
        <topology evidence="1">Multi-pass membrane protein</topology>
    </subcellularLocation>
    <subcellularLocation>
        <location evidence="8">Cell membrane</location>
        <topology evidence="8">Multi-pass membrane protein</topology>
    </subcellularLocation>
</comment>
<feature type="transmembrane region" description="Helical" evidence="8">
    <location>
        <begin position="417"/>
        <end position="438"/>
    </location>
</feature>
<feature type="transmembrane region" description="Helical" evidence="8">
    <location>
        <begin position="386"/>
        <end position="411"/>
    </location>
</feature>
<evidence type="ECO:0000313" key="12">
    <source>
        <dbReference type="Proteomes" id="UP000001600"/>
    </source>
</evidence>
<evidence type="ECO:0000256" key="5">
    <source>
        <dbReference type="ARBA" id="ARBA00022692"/>
    </source>
</evidence>
<dbReference type="KEGG" id="ara:Arad_7105"/>
<evidence type="ECO:0000256" key="8">
    <source>
        <dbReference type="RuleBase" id="RU363032"/>
    </source>
</evidence>
<keyword evidence="7 8" id="KW-0472">Membrane</keyword>
<keyword evidence="3" id="KW-1003">Cell membrane</keyword>
<feature type="domain" description="ABC transmembrane type-1" evidence="10">
    <location>
        <begin position="348"/>
        <end position="537"/>
    </location>
</feature>
<feature type="transmembrane region" description="Helical" evidence="8">
    <location>
        <begin position="515"/>
        <end position="537"/>
    </location>
</feature>
<dbReference type="EMBL" id="CP000629">
    <property type="protein sequence ID" value="ACM28679.1"/>
    <property type="molecule type" value="Genomic_DNA"/>
</dbReference>
<evidence type="ECO:0000256" key="7">
    <source>
        <dbReference type="ARBA" id="ARBA00023136"/>
    </source>
</evidence>
<reference evidence="11 12" key="1">
    <citation type="journal article" date="2009" name="J. Bacteriol.">
        <title>Genome sequences of three Agrobacterium biovars help elucidate the evolution of multichromosome genomes in bacteria.</title>
        <authorList>
            <person name="Slater S.C."/>
            <person name="Goldman B.S."/>
            <person name="Goodner B."/>
            <person name="Setubal J.C."/>
            <person name="Farrand S.K."/>
            <person name="Nester E.W."/>
            <person name="Burr T.J."/>
            <person name="Banta L."/>
            <person name="Dickerman A.W."/>
            <person name="Paulsen I."/>
            <person name="Otten L."/>
            <person name="Suen G."/>
            <person name="Welch R."/>
            <person name="Almeida N.F."/>
            <person name="Arnold F."/>
            <person name="Burton O.T."/>
            <person name="Du Z."/>
            <person name="Ewing A."/>
            <person name="Godsy E."/>
            <person name="Heisel S."/>
            <person name="Houmiel K.L."/>
            <person name="Jhaveri J."/>
            <person name="Lu J."/>
            <person name="Miller N.M."/>
            <person name="Norton S."/>
            <person name="Chen Q."/>
            <person name="Phoolcharoen W."/>
            <person name="Ohlin V."/>
            <person name="Ondrusek D."/>
            <person name="Pride N."/>
            <person name="Stricklin S.L."/>
            <person name="Sun J."/>
            <person name="Wheeler C."/>
            <person name="Wilson L."/>
            <person name="Zhu H."/>
            <person name="Wood D.W."/>
        </authorList>
    </citation>
    <scope>NUCLEOTIDE SEQUENCE [LARGE SCALE GENOMIC DNA]</scope>
    <source>
        <strain evidence="12">K84 / ATCC BAA-868</strain>
    </source>
</reference>
<feature type="compositionally biased region" description="Basic and acidic residues" evidence="9">
    <location>
        <begin position="172"/>
        <end position="188"/>
    </location>
</feature>
<dbReference type="PROSITE" id="PS50928">
    <property type="entry name" value="ABC_TM1"/>
    <property type="match status" value="1"/>
</dbReference>
<dbReference type="AlphaFoldDB" id="B9JLW5"/>
<name>B9JLW5_RHIR8</name>
<dbReference type="GO" id="GO:0055085">
    <property type="term" value="P:transmembrane transport"/>
    <property type="evidence" value="ECO:0007669"/>
    <property type="project" value="InterPro"/>
</dbReference>
<accession>B9JLW5</accession>
<dbReference type="PANTHER" id="PTHR43357:SF4">
    <property type="entry name" value="INNER MEMBRANE ABC TRANSPORTER PERMEASE PROTEIN YDCV"/>
    <property type="match status" value="1"/>
</dbReference>
<dbReference type="SUPFAM" id="SSF161098">
    <property type="entry name" value="MetI-like"/>
    <property type="match status" value="1"/>
</dbReference>
<keyword evidence="4" id="KW-0997">Cell inner membrane</keyword>
<feature type="compositionally biased region" description="Basic and acidic residues" evidence="9">
    <location>
        <begin position="123"/>
        <end position="146"/>
    </location>
</feature>
<protein>
    <submittedName>
        <fullName evidence="11">Polyamine ABC transporter</fullName>
    </submittedName>
</protein>
<feature type="transmembrane region" description="Helical" evidence="8">
    <location>
        <begin position="473"/>
        <end position="495"/>
    </location>
</feature>
<dbReference type="STRING" id="311403.Arad_7105"/>
<feature type="region of interest" description="Disordered" evidence="9">
    <location>
        <begin position="117"/>
        <end position="149"/>
    </location>
</feature>
<evidence type="ECO:0000256" key="2">
    <source>
        <dbReference type="ARBA" id="ARBA00022448"/>
    </source>
</evidence>
<feature type="transmembrane region" description="Helical" evidence="8">
    <location>
        <begin position="352"/>
        <end position="374"/>
    </location>
</feature>
<dbReference type="InterPro" id="IPR000515">
    <property type="entry name" value="MetI-like"/>
</dbReference>
<gene>
    <name evidence="11" type="ordered locus">Arad_7105</name>
</gene>
<keyword evidence="6 8" id="KW-1133">Transmembrane helix</keyword>
<dbReference type="HOGENOM" id="CLU_496645_0_0_5"/>
<dbReference type="Gene3D" id="1.10.3720.10">
    <property type="entry name" value="MetI-like"/>
    <property type="match status" value="1"/>
</dbReference>
<feature type="region of interest" description="Disordered" evidence="9">
    <location>
        <begin position="169"/>
        <end position="192"/>
    </location>
</feature>
<keyword evidence="2 8" id="KW-0813">Transport</keyword>
<sequence length="548" mass="60865">MPHEPSSKIPEALCPDRPGCSAPRHLPGIALYQHRGHEPAQSGERDALCARLHPLKLSQALCRQLLSGADRKHADDRFHHHLCLPYPRLPRRLAAREDPNAFSWAGLWPRAVTASRRHRHPQLRLDDPARQQWHDKPHPDRLRPDRSPPCPDVQLSWDRDCPGARLLAIHDPSAHERTAGYRPVDRSGRPLAGGRTHHCLQTNCPATSHARHTGRLHTGLCPVAQRLRHAVPDRRPACEDDGGQRGRRAYRHVSMALRLGHGTDAVSDRGDHGAAVCKAHPHEMEGQLMSRHLLTGYCLIIYAFLLLPILVVVGASFNAGAFLTFPPQGLSFRWYVVFFHNEVFLSAIKTSLWVAAVSTVISSIIGTMAAIFYVQHAGRWKESIRLAMLLPLLLPEVLTAISLLFFVYSIGMGTRTIAAMIIGHCLITLPFVFINVSAAMESYDASWSLAAKSLGAGPLTRFRRIMLPLIKPGVIGGCLFAFIISFDTFTISFMLKNVGTATLPIQLYDYLRTNFTPEAAAVSTVSIVLTLFVVVLSEKVLGLRIHRF</sequence>
<comment type="similarity">
    <text evidence="8">Belongs to the binding-protein-dependent transport system permease family.</text>
</comment>
<dbReference type="PANTHER" id="PTHR43357">
    <property type="entry name" value="INNER MEMBRANE ABC TRANSPORTER PERMEASE PROTEIN YDCV"/>
    <property type="match status" value="1"/>
</dbReference>
<keyword evidence="5 8" id="KW-0812">Transmembrane</keyword>
<dbReference type="InterPro" id="IPR035906">
    <property type="entry name" value="MetI-like_sf"/>
</dbReference>
<evidence type="ECO:0000256" key="1">
    <source>
        <dbReference type="ARBA" id="ARBA00004429"/>
    </source>
</evidence>
<dbReference type="Proteomes" id="UP000001600">
    <property type="component" value="Chromosome 2"/>
</dbReference>
<evidence type="ECO:0000256" key="6">
    <source>
        <dbReference type="ARBA" id="ARBA00022989"/>
    </source>
</evidence>
<evidence type="ECO:0000256" key="4">
    <source>
        <dbReference type="ARBA" id="ARBA00022519"/>
    </source>
</evidence>
<dbReference type="Pfam" id="PF00528">
    <property type="entry name" value="BPD_transp_1"/>
    <property type="match status" value="1"/>
</dbReference>
<evidence type="ECO:0000256" key="9">
    <source>
        <dbReference type="SAM" id="MobiDB-lite"/>
    </source>
</evidence>
<dbReference type="eggNOG" id="COG1177">
    <property type="taxonomic scope" value="Bacteria"/>
</dbReference>
<evidence type="ECO:0000313" key="11">
    <source>
        <dbReference type="EMBL" id="ACM28679.1"/>
    </source>
</evidence>
<organism evidence="11 12">
    <name type="scientific">Rhizobium rhizogenes (strain K84 / ATCC BAA-868)</name>
    <name type="common">Agrobacterium radiobacter</name>
    <dbReference type="NCBI Taxonomy" id="311403"/>
    <lineage>
        <taxon>Bacteria</taxon>
        <taxon>Pseudomonadati</taxon>
        <taxon>Pseudomonadota</taxon>
        <taxon>Alphaproteobacteria</taxon>
        <taxon>Hyphomicrobiales</taxon>
        <taxon>Rhizobiaceae</taxon>
        <taxon>Rhizobium/Agrobacterium group</taxon>
        <taxon>Rhizobium</taxon>
    </lineage>
</organism>